<accession>A0A6A4S1K8</accession>
<sequence length="885" mass="100079">MEELQKQLLDDVSCDSVDSVQSLIQQFQQQQTATLEATLNVIKEGEELIQQLRDAAMSTNKTPHCSSIAHIQGVLQQLDEAQGQMEELFHERKIKLDIFLQLRIFEQYTIEVTAELDAWNEDLSRQLSDASRSGGGGGGASLGSAEDIGLAEQRLKRHAERKAAMNNMTYEVMQQGQDLHQYIMEVQASGIELTGEKDMDLASQVQELLEFLHEKQQEVELNAQHTHTRLEQILQLRHLQAEVKQSLFHANSLQKTHQSALQVQQKAEMMLQAGHYDPEAIRSCAEKVAVHWQQLMLKMEDRLKLVNASVAFYKTSEQVCSVLESLEQEYRRDEDWCGSHDKLGPSVESDYLLPLISKHLEQKEAFLKACTLARRNAEVFLKYIHRNNQTKEKVKLLIQLADNLVEKGHAHVSELKRWVSTVDRRYRDFSLRMGKYQESLERSLGDNKDLELDIIPASLTDDPEVKLRDPKDEVNEEKRKSARKKEFIMAELLQTEKSYVKDLHECLEVGSERFVPVSFTRHCPRLQAEVINRLSVCLVCQTYLWEMTSGVEEIPPGIANKEHVVFGNMQEICDFHNNIFLKELVNYEQLPEDVGHCFVTWELLSCCEEGKGEIKDGLEVMLSVPKRANDAMHLAMLEGFEENLEVQGELILQDSFQTSELGVTEHIEGDSCKFALWAGRTPSSDNKTVLKASNMEAKQEWIKNIREVIQERMTHLKGALKEPLHLPKTPALTRPRNNTKRDGGEDGDSQGDGSQPDTISIASRTSQNTVDSDKLSGGCELTVVLHDFTAGCSTEMSVSTGQTVELLERPSERPGWCLVRTTDRSPPQEGLVPSSALCVSHSRSSVEMDCFFGSGKVDLRLSSERDGAGDDWITNLETEVDAGVY</sequence>
<dbReference type="CDD" id="cd11852">
    <property type="entry name" value="SH3_Kalirin_1"/>
    <property type="match status" value="1"/>
</dbReference>
<dbReference type="Proteomes" id="UP000438429">
    <property type="component" value="Unassembled WGS sequence"/>
</dbReference>
<dbReference type="EMBL" id="VEVO01000019">
    <property type="protein sequence ID" value="KAF0026857.1"/>
    <property type="molecule type" value="Genomic_DNA"/>
</dbReference>
<reference evidence="8 9" key="1">
    <citation type="submission" date="2019-06" db="EMBL/GenBank/DDBJ databases">
        <title>Draft genomes of female and male turbot (Scophthalmus maximus).</title>
        <authorList>
            <person name="Xu H."/>
            <person name="Xu X.-W."/>
            <person name="Shao C."/>
            <person name="Chen S."/>
        </authorList>
    </citation>
    <scope>NUCLEOTIDE SEQUENCE [LARGE SCALE GENOMIC DNA]</scope>
    <source>
        <strain evidence="8">Ysfricsl-2016a</strain>
        <tissue evidence="8">Blood</tissue>
    </source>
</reference>
<keyword evidence="2" id="KW-0344">Guanine-nucleotide releasing factor</keyword>
<dbReference type="SUPFAM" id="SSF50729">
    <property type="entry name" value="PH domain-like"/>
    <property type="match status" value="1"/>
</dbReference>
<gene>
    <name evidence="8" type="ORF">F2P81_021594</name>
</gene>
<feature type="coiled-coil region" evidence="4">
    <location>
        <begin position="35"/>
        <end position="91"/>
    </location>
</feature>
<evidence type="ECO:0000256" key="5">
    <source>
        <dbReference type="SAM" id="MobiDB-lite"/>
    </source>
</evidence>
<dbReference type="Gene3D" id="1.20.58.60">
    <property type="match status" value="2"/>
</dbReference>
<dbReference type="FunFam" id="2.30.30.40:FF:000040">
    <property type="entry name" value="kalirin isoform X1"/>
    <property type="match status" value="1"/>
</dbReference>
<evidence type="ECO:0000256" key="3">
    <source>
        <dbReference type="PROSITE-ProRule" id="PRU00192"/>
    </source>
</evidence>
<dbReference type="GO" id="GO:0005737">
    <property type="term" value="C:cytoplasm"/>
    <property type="evidence" value="ECO:0007669"/>
    <property type="project" value="TreeGrafter"/>
</dbReference>
<dbReference type="Pfam" id="PF23323">
    <property type="entry name" value="Spectrin_6"/>
    <property type="match status" value="1"/>
</dbReference>
<evidence type="ECO:0000259" key="7">
    <source>
        <dbReference type="PROSITE" id="PS50010"/>
    </source>
</evidence>
<evidence type="ECO:0000313" key="8">
    <source>
        <dbReference type="EMBL" id="KAF0026857.1"/>
    </source>
</evidence>
<dbReference type="FunFam" id="1.20.58.60:FF:000023">
    <property type="entry name" value="Kalirin RhoGEF kinase b"/>
    <property type="match status" value="1"/>
</dbReference>
<keyword evidence="1 3" id="KW-0728">SH3 domain</keyword>
<dbReference type="GO" id="GO:0019898">
    <property type="term" value="C:extrinsic component of membrane"/>
    <property type="evidence" value="ECO:0007669"/>
    <property type="project" value="TreeGrafter"/>
</dbReference>
<dbReference type="Gene3D" id="2.30.30.40">
    <property type="entry name" value="SH3 Domains"/>
    <property type="match status" value="1"/>
</dbReference>
<dbReference type="Gene3D" id="2.30.29.30">
    <property type="entry name" value="Pleckstrin-homology domain (PH domain)/Phosphotyrosine-binding domain (PTB)"/>
    <property type="match status" value="1"/>
</dbReference>
<protein>
    <recommendedName>
        <fullName evidence="10">Kalirin-like</fullName>
    </recommendedName>
</protein>
<dbReference type="AlphaFoldDB" id="A0A6A4S1K8"/>
<evidence type="ECO:0000313" key="9">
    <source>
        <dbReference type="Proteomes" id="UP000438429"/>
    </source>
</evidence>
<name>A0A6A4S1K8_SCOMX</name>
<evidence type="ECO:0000259" key="6">
    <source>
        <dbReference type="PROSITE" id="PS50002"/>
    </source>
</evidence>
<dbReference type="GO" id="GO:0007411">
    <property type="term" value="P:axon guidance"/>
    <property type="evidence" value="ECO:0007669"/>
    <property type="project" value="TreeGrafter"/>
</dbReference>
<feature type="domain" description="SH3" evidence="6">
    <location>
        <begin position="777"/>
        <end position="842"/>
    </location>
</feature>
<proteinExistence type="predicted"/>
<dbReference type="GO" id="GO:0014069">
    <property type="term" value="C:postsynaptic density"/>
    <property type="evidence" value="ECO:0007669"/>
    <property type="project" value="TreeGrafter"/>
</dbReference>
<evidence type="ECO:0000256" key="2">
    <source>
        <dbReference type="ARBA" id="ARBA00022658"/>
    </source>
</evidence>
<feature type="domain" description="DH" evidence="7">
    <location>
        <begin position="484"/>
        <end position="599"/>
    </location>
</feature>
<feature type="region of interest" description="Disordered" evidence="5">
    <location>
        <begin position="719"/>
        <end position="773"/>
    </location>
</feature>
<dbReference type="InterPro" id="IPR001452">
    <property type="entry name" value="SH3_domain"/>
</dbReference>
<dbReference type="PROSITE" id="PS50010">
    <property type="entry name" value="DH_2"/>
    <property type="match status" value="1"/>
</dbReference>
<dbReference type="Gene3D" id="1.20.900.10">
    <property type="entry name" value="Dbl homology (DH) domain"/>
    <property type="match status" value="1"/>
</dbReference>
<dbReference type="SUPFAM" id="SSF50044">
    <property type="entry name" value="SH3-domain"/>
    <property type="match status" value="1"/>
</dbReference>
<dbReference type="InterPro" id="IPR036028">
    <property type="entry name" value="SH3-like_dom_sf"/>
</dbReference>
<dbReference type="InterPro" id="IPR058918">
    <property type="entry name" value="KALRN/TRIO-like_spectrin"/>
</dbReference>
<keyword evidence="4" id="KW-0175">Coiled coil</keyword>
<dbReference type="PANTHER" id="PTHR22826:SF106">
    <property type="entry name" value="TRIO, ISOFORM A"/>
    <property type="match status" value="1"/>
</dbReference>
<dbReference type="SUPFAM" id="SSF48065">
    <property type="entry name" value="DBL homology domain (DH-domain)"/>
    <property type="match status" value="1"/>
</dbReference>
<evidence type="ECO:0000256" key="4">
    <source>
        <dbReference type="SAM" id="Coils"/>
    </source>
</evidence>
<dbReference type="PANTHER" id="PTHR22826">
    <property type="entry name" value="RHO GUANINE EXCHANGE FACTOR-RELATED"/>
    <property type="match status" value="1"/>
</dbReference>
<comment type="caution">
    <text evidence="8">The sequence shown here is derived from an EMBL/GenBank/DDBJ whole genome shotgun (WGS) entry which is preliminary data.</text>
</comment>
<dbReference type="SUPFAM" id="SSF46966">
    <property type="entry name" value="Spectrin repeat"/>
    <property type="match status" value="2"/>
</dbReference>
<dbReference type="GO" id="GO:0005085">
    <property type="term" value="F:guanyl-nucleotide exchange factor activity"/>
    <property type="evidence" value="ECO:0007669"/>
    <property type="project" value="UniProtKB-KW"/>
</dbReference>
<dbReference type="InterPro" id="IPR000219">
    <property type="entry name" value="DH_dom"/>
</dbReference>
<dbReference type="SMART" id="SM00326">
    <property type="entry name" value="SH3"/>
    <property type="match status" value="1"/>
</dbReference>
<dbReference type="Pfam" id="PF00018">
    <property type="entry name" value="SH3_1"/>
    <property type="match status" value="1"/>
</dbReference>
<dbReference type="InterPro" id="IPR028570">
    <property type="entry name" value="Kalirin_TRIO_SH3_1"/>
</dbReference>
<dbReference type="InterPro" id="IPR011993">
    <property type="entry name" value="PH-like_dom_sf"/>
</dbReference>
<dbReference type="GO" id="GO:0035556">
    <property type="term" value="P:intracellular signal transduction"/>
    <property type="evidence" value="ECO:0007669"/>
    <property type="project" value="TreeGrafter"/>
</dbReference>
<dbReference type="Pfam" id="PF22697">
    <property type="entry name" value="SOS1_NGEF_PH"/>
    <property type="match status" value="1"/>
</dbReference>
<dbReference type="PROSITE" id="PS50002">
    <property type="entry name" value="SH3"/>
    <property type="match status" value="1"/>
</dbReference>
<dbReference type="InterPro" id="IPR055251">
    <property type="entry name" value="SOS1_NGEF_PH"/>
</dbReference>
<evidence type="ECO:0008006" key="10">
    <source>
        <dbReference type="Google" id="ProtNLM"/>
    </source>
</evidence>
<organism evidence="8 9">
    <name type="scientific">Scophthalmus maximus</name>
    <name type="common">Turbot</name>
    <name type="synonym">Psetta maxima</name>
    <dbReference type="NCBI Taxonomy" id="52904"/>
    <lineage>
        <taxon>Eukaryota</taxon>
        <taxon>Metazoa</taxon>
        <taxon>Chordata</taxon>
        <taxon>Craniata</taxon>
        <taxon>Vertebrata</taxon>
        <taxon>Euteleostomi</taxon>
        <taxon>Actinopterygii</taxon>
        <taxon>Neopterygii</taxon>
        <taxon>Teleostei</taxon>
        <taxon>Neoteleostei</taxon>
        <taxon>Acanthomorphata</taxon>
        <taxon>Carangaria</taxon>
        <taxon>Pleuronectiformes</taxon>
        <taxon>Pleuronectoidei</taxon>
        <taxon>Scophthalmidae</taxon>
        <taxon>Scophthalmus</taxon>
    </lineage>
</organism>
<evidence type="ECO:0000256" key="1">
    <source>
        <dbReference type="ARBA" id="ARBA00022443"/>
    </source>
</evidence>
<dbReference type="InterPro" id="IPR035899">
    <property type="entry name" value="DBL_dom_sf"/>
</dbReference>
<feature type="compositionally biased region" description="Polar residues" evidence="5">
    <location>
        <begin position="758"/>
        <end position="770"/>
    </location>
</feature>
<dbReference type="InterPro" id="IPR051336">
    <property type="entry name" value="RhoGEF_Guanine_NuclExch_SF"/>
</dbReference>